<sequence length="196" mass="21011">MPVMSAVEVAFCRSAPWRVLARRVVLPWALGGEELTGDVLEIGGGSGAMADGIAQLFPDVRLTVTDIDDAMVTSARHRLAHRGNVTVRQADVTALPFGDASFDAVTSYLMLHHVTAWREALGEAARVLRPGGAFLGYDLTDTRAARLTHRLDRSPHLLLSADGLRIGLAEAGFDDVEVRPSASGHLMRFGAKRSVG</sequence>
<dbReference type="Gene3D" id="3.40.50.150">
    <property type="entry name" value="Vaccinia Virus protein VP39"/>
    <property type="match status" value="1"/>
</dbReference>
<reference evidence="2 3" key="1">
    <citation type="submission" date="2020-03" db="EMBL/GenBank/DDBJ databases">
        <title>Nocardioides sp. nov., isolated from fish.</title>
        <authorList>
            <person name="Hyun D.-W."/>
            <person name="Bae J.-W."/>
        </authorList>
    </citation>
    <scope>NUCLEOTIDE SEQUENCE [LARGE SCALE GENOMIC DNA]</scope>
    <source>
        <strain evidence="2 3">HDW12A</strain>
    </source>
</reference>
<evidence type="ECO:0000313" key="2">
    <source>
        <dbReference type="EMBL" id="QIK75765.1"/>
    </source>
</evidence>
<dbReference type="KEGG" id="npi:G7071_10270"/>
<dbReference type="GO" id="GO:0008757">
    <property type="term" value="F:S-adenosylmethionine-dependent methyltransferase activity"/>
    <property type="evidence" value="ECO:0007669"/>
    <property type="project" value="InterPro"/>
</dbReference>
<dbReference type="SUPFAM" id="SSF53335">
    <property type="entry name" value="S-adenosyl-L-methionine-dependent methyltransferases"/>
    <property type="match status" value="1"/>
</dbReference>
<dbReference type="Pfam" id="PF08241">
    <property type="entry name" value="Methyltransf_11"/>
    <property type="match status" value="1"/>
</dbReference>
<evidence type="ECO:0000259" key="1">
    <source>
        <dbReference type="Pfam" id="PF08241"/>
    </source>
</evidence>
<feature type="domain" description="Methyltransferase type 11" evidence="1">
    <location>
        <begin position="40"/>
        <end position="135"/>
    </location>
</feature>
<accession>A0A6G7YG32</accession>
<keyword evidence="3" id="KW-1185">Reference proteome</keyword>
<dbReference type="PANTHER" id="PTHR43591">
    <property type="entry name" value="METHYLTRANSFERASE"/>
    <property type="match status" value="1"/>
</dbReference>
<gene>
    <name evidence="2" type="ORF">G7071_10270</name>
</gene>
<keyword evidence="2" id="KW-0808">Transferase</keyword>
<dbReference type="CDD" id="cd02440">
    <property type="entry name" value="AdoMet_MTases"/>
    <property type="match status" value="1"/>
</dbReference>
<protein>
    <submittedName>
        <fullName evidence="2">Class I SAM-dependent methyltransferase</fullName>
    </submittedName>
</protein>
<dbReference type="Proteomes" id="UP000502035">
    <property type="component" value="Chromosome"/>
</dbReference>
<dbReference type="GO" id="GO:0032259">
    <property type="term" value="P:methylation"/>
    <property type="evidence" value="ECO:0007669"/>
    <property type="project" value="UniProtKB-KW"/>
</dbReference>
<keyword evidence="2" id="KW-0489">Methyltransferase</keyword>
<name>A0A6G7YG32_9ACTN</name>
<proteinExistence type="predicted"/>
<dbReference type="InterPro" id="IPR029063">
    <property type="entry name" value="SAM-dependent_MTases_sf"/>
</dbReference>
<dbReference type="InterPro" id="IPR013216">
    <property type="entry name" value="Methyltransf_11"/>
</dbReference>
<evidence type="ECO:0000313" key="3">
    <source>
        <dbReference type="Proteomes" id="UP000502035"/>
    </source>
</evidence>
<organism evidence="2 3">
    <name type="scientific">Nocardioides piscis</name>
    <dbReference type="NCBI Taxonomy" id="2714938"/>
    <lineage>
        <taxon>Bacteria</taxon>
        <taxon>Bacillati</taxon>
        <taxon>Actinomycetota</taxon>
        <taxon>Actinomycetes</taxon>
        <taxon>Propionibacteriales</taxon>
        <taxon>Nocardioidaceae</taxon>
        <taxon>Nocardioides</taxon>
    </lineage>
</organism>
<dbReference type="EMBL" id="CP049866">
    <property type="protein sequence ID" value="QIK75765.1"/>
    <property type="molecule type" value="Genomic_DNA"/>
</dbReference>
<dbReference type="AlphaFoldDB" id="A0A6G7YG32"/>